<dbReference type="SUPFAM" id="SSF54495">
    <property type="entry name" value="UBC-like"/>
    <property type="match status" value="1"/>
</dbReference>
<name>A0A8E0RZJ1_9TREM</name>
<dbReference type="PROSITE" id="PS50127">
    <property type="entry name" value="UBC_2"/>
    <property type="match status" value="1"/>
</dbReference>
<evidence type="ECO:0000313" key="3">
    <source>
        <dbReference type="Proteomes" id="UP000728185"/>
    </source>
</evidence>
<evidence type="ECO:0000313" key="2">
    <source>
        <dbReference type="EMBL" id="KAA0193787.1"/>
    </source>
</evidence>
<dbReference type="Proteomes" id="UP000728185">
    <property type="component" value="Unassembled WGS sequence"/>
</dbReference>
<dbReference type="Pfam" id="PF00179">
    <property type="entry name" value="UQ_con"/>
    <property type="match status" value="1"/>
</dbReference>
<proteinExistence type="predicted"/>
<evidence type="ECO:0000259" key="1">
    <source>
        <dbReference type="PROSITE" id="PS50127"/>
    </source>
</evidence>
<dbReference type="InterPro" id="IPR016135">
    <property type="entry name" value="UBQ-conjugating_enzyme/RWD"/>
</dbReference>
<dbReference type="Gene3D" id="3.10.110.10">
    <property type="entry name" value="Ubiquitin Conjugating Enzyme"/>
    <property type="match status" value="1"/>
</dbReference>
<dbReference type="OrthoDB" id="9978460at2759"/>
<sequence>MRELMQLMKIAEQEFHGQVKVMQSDGLDVNTFTVELVPQRGLYAHASLVFLISVTDQYPNTAPLVTCLTPVFHPNIDMSVTRDNVCLNIFRFWERHFGMKDLIHALLFLLYEPNFDDPYNMYCNNLPMPVEKYIRHTLAGGTVNSVKFPPNEAWCQWATENGILPLTDETVQPTPEVSFLRIIGLLF</sequence>
<feature type="domain" description="UBC core" evidence="1">
    <location>
        <begin position="1"/>
        <end position="147"/>
    </location>
</feature>
<comment type="caution">
    <text evidence="2">The sequence shown here is derived from an EMBL/GenBank/DDBJ whole genome shotgun (WGS) entry which is preliminary data.</text>
</comment>
<dbReference type="SMART" id="SM00212">
    <property type="entry name" value="UBCc"/>
    <property type="match status" value="1"/>
</dbReference>
<reference evidence="2" key="1">
    <citation type="submission" date="2019-05" db="EMBL/GenBank/DDBJ databases">
        <title>Annotation for the trematode Fasciolopsis buski.</title>
        <authorList>
            <person name="Choi Y.-J."/>
        </authorList>
    </citation>
    <scope>NUCLEOTIDE SEQUENCE</scope>
    <source>
        <strain evidence="2">HT</strain>
        <tissue evidence="2">Whole worm</tissue>
    </source>
</reference>
<organism evidence="2 3">
    <name type="scientific">Fasciolopsis buskii</name>
    <dbReference type="NCBI Taxonomy" id="27845"/>
    <lineage>
        <taxon>Eukaryota</taxon>
        <taxon>Metazoa</taxon>
        <taxon>Spiralia</taxon>
        <taxon>Lophotrochozoa</taxon>
        <taxon>Platyhelminthes</taxon>
        <taxon>Trematoda</taxon>
        <taxon>Digenea</taxon>
        <taxon>Plagiorchiida</taxon>
        <taxon>Echinostomata</taxon>
        <taxon>Echinostomatoidea</taxon>
        <taxon>Fasciolidae</taxon>
        <taxon>Fasciolopsis</taxon>
    </lineage>
</organism>
<keyword evidence="3" id="KW-1185">Reference proteome</keyword>
<dbReference type="AlphaFoldDB" id="A0A8E0RZJ1"/>
<protein>
    <recommendedName>
        <fullName evidence="1">UBC core domain-containing protein</fullName>
    </recommendedName>
</protein>
<accession>A0A8E0RZJ1</accession>
<dbReference type="CDD" id="cd23794">
    <property type="entry name" value="UBCc_UBE2F_UBE2M"/>
    <property type="match status" value="1"/>
</dbReference>
<dbReference type="InterPro" id="IPR000608">
    <property type="entry name" value="UBC"/>
</dbReference>
<dbReference type="EMBL" id="LUCM01004812">
    <property type="protein sequence ID" value="KAA0193787.1"/>
    <property type="molecule type" value="Genomic_DNA"/>
</dbReference>
<dbReference type="PANTHER" id="PTHR24068">
    <property type="entry name" value="UBIQUITIN-CONJUGATING ENZYME E2"/>
    <property type="match status" value="1"/>
</dbReference>
<gene>
    <name evidence="2" type="ORF">FBUS_09660</name>
</gene>